<keyword evidence="4" id="KW-1185">Reference proteome</keyword>
<sequence length="181" mass="18729">MSKRAVIVVDIQQDYFPDGRWPLAGVEAAADKAAAVIGAARSAGDLVVHIRHEAPAEAPFFAVGTPGAEIHPKAAPLPGEPVITKTEINAFLKTPLDETLKQAGVTDVAIVGSMSHMCVDAASRAAADLGYKVTVIEDACATHDLELNGRKVPAADVHAAFMAALGFGYAEVKTADAFLGA</sequence>
<evidence type="ECO:0000313" key="4">
    <source>
        <dbReference type="Proteomes" id="UP000245461"/>
    </source>
</evidence>
<dbReference type="SUPFAM" id="SSF52499">
    <property type="entry name" value="Isochorismatase-like hydrolases"/>
    <property type="match status" value="1"/>
</dbReference>
<dbReference type="Gene3D" id="3.40.50.850">
    <property type="entry name" value="Isochorismatase-like"/>
    <property type="match status" value="1"/>
</dbReference>
<proteinExistence type="predicted"/>
<dbReference type="GO" id="GO:0016787">
    <property type="term" value="F:hydrolase activity"/>
    <property type="evidence" value="ECO:0007669"/>
    <property type="project" value="UniProtKB-KW"/>
</dbReference>
<dbReference type="PANTHER" id="PTHR43540">
    <property type="entry name" value="PEROXYUREIDOACRYLATE/UREIDOACRYLATE AMIDOHYDROLASE-RELATED"/>
    <property type="match status" value="1"/>
</dbReference>
<dbReference type="OrthoDB" id="9794942at2"/>
<feature type="domain" description="Isochorismatase-like" evidence="2">
    <location>
        <begin position="5"/>
        <end position="146"/>
    </location>
</feature>
<accession>A0A317ED61</accession>
<dbReference type="Pfam" id="PF00857">
    <property type="entry name" value="Isochorismatase"/>
    <property type="match status" value="1"/>
</dbReference>
<gene>
    <name evidence="3" type="ORF">DKG74_07665</name>
</gene>
<dbReference type="AlphaFoldDB" id="A0A317ED61"/>
<dbReference type="CDD" id="cd01014">
    <property type="entry name" value="nicotinamidase_related"/>
    <property type="match status" value="1"/>
</dbReference>
<dbReference type="RefSeq" id="WP_109904332.1">
    <property type="nucleotide sequence ID" value="NZ_QGLE01000003.1"/>
</dbReference>
<dbReference type="InterPro" id="IPR000868">
    <property type="entry name" value="Isochorismatase-like_dom"/>
</dbReference>
<evidence type="ECO:0000256" key="1">
    <source>
        <dbReference type="ARBA" id="ARBA00022801"/>
    </source>
</evidence>
<evidence type="ECO:0000259" key="2">
    <source>
        <dbReference type="Pfam" id="PF00857"/>
    </source>
</evidence>
<name>A0A317ED61_9PROT</name>
<comment type="caution">
    <text evidence="3">The sequence shown here is derived from an EMBL/GenBank/DDBJ whole genome shotgun (WGS) entry which is preliminary data.</text>
</comment>
<reference evidence="3 4" key="1">
    <citation type="submission" date="2018-05" db="EMBL/GenBank/DDBJ databases">
        <title>Zavarzinia sp. HR-AS.</title>
        <authorList>
            <person name="Lee Y."/>
            <person name="Jeon C.O."/>
        </authorList>
    </citation>
    <scope>NUCLEOTIDE SEQUENCE [LARGE SCALE GENOMIC DNA]</scope>
    <source>
        <strain evidence="3 4">HR-AS</strain>
    </source>
</reference>
<dbReference type="InterPro" id="IPR050272">
    <property type="entry name" value="Isochorismatase-like_hydrls"/>
</dbReference>
<evidence type="ECO:0000313" key="3">
    <source>
        <dbReference type="EMBL" id="PWR24671.1"/>
    </source>
</evidence>
<protein>
    <submittedName>
        <fullName evidence="3">Cysteine hydrolase</fullName>
    </submittedName>
</protein>
<keyword evidence="1 3" id="KW-0378">Hydrolase</keyword>
<organism evidence="3 4">
    <name type="scientific">Zavarzinia aquatilis</name>
    <dbReference type="NCBI Taxonomy" id="2211142"/>
    <lineage>
        <taxon>Bacteria</taxon>
        <taxon>Pseudomonadati</taxon>
        <taxon>Pseudomonadota</taxon>
        <taxon>Alphaproteobacteria</taxon>
        <taxon>Rhodospirillales</taxon>
        <taxon>Zavarziniaceae</taxon>
        <taxon>Zavarzinia</taxon>
    </lineage>
</organism>
<dbReference type="PANTHER" id="PTHR43540:SF1">
    <property type="entry name" value="ISOCHORISMATASE HYDROLASE"/>
    <property type="match status" value="1"/>
</dbReference>
<dbReference type="EMBL" id="QGLE01000003">
    <property type="protein sequence ID" value="PWR24671.1"/>
    <property type="molecule type" value="Genomic_DNA"/>
</dbReference>
<dbReference type="Proteomes" id="UP000245461">
    <property type="component" value="Unassembled WGS sequence"/>
</dbReference>
<dbReference type="InterPro" id="IPR036380">
    <property type="entry name" value="Isochorismatase-like_sf"/>
</dbReference>